<accession>A0A8C4V7K7</accession>
<keyword evidence="2" id="KW-1185">Reference proteome</keyword>
<dbReference type="Ensembl" id="ENSFTIT00000024839.1">
    <property type="protein sequence ID" value="ENSFTIP00000023833.1"/>
    <property type="gene ID" value="ENSFTIG00000015301.1"/>
</dbReference>
<dbReference type="Proteomes" id="UP000694562">
    <property type="component" value="Unplaced"/>
</dbReference>
<reference evidence="1" key="1">
    <citation type="submission" date="2025-08" db="UniProtKB">
        <authorList>
            <consortium name="Ensembl"/>
        </authorList>
    </citation>
    <scope>IDENTIFICATION</scope>
</reference>
<evidence type="ECO:0000313" key="1">
    <source>
        <dbReference type="Ensembl" id="ENSFTIP00000023833.1"/>
    </source>
</evidence>
<evidence type="ECO:0000313" key="2">
    <source>
        <dbReference type="Proteomes" id="UP000694562"/>
    </source>
</evidence>
<reference evidence="1" key="2">
    <citation type="submission" date="2025-09" db="UniProtKB">
        <authorList>
            <consortium name="Ensembl"/>
        </authorList>
    </citation>
    <scope>IDENTIFICATION</scope>
</reference>
<dbReference type="AlphaFoldDB" id="A0A8C4V7K7"/>
<name>A0A8C4V7K7_FALTI</name>
<protein>
    <submittedName>
        <fullName evidence="1">Uncharacterized protein</fullName>
    </submittedName>
</protein>
<organism evidence="1 2">
    <name type="scientific">Falco tinnunculus</name>
    <name type="common">Common kestrel</name>
    <dbReference type="NCBI Taxonomy" id="100819"/>
    <lineage>
        <taxon>Eukaryota</taxon>
        <taxon>Metazoa</taxon>
        <taxon>Chordata</taxon>
        <taxon>Craniata</taxon>
        <taxon>Vertebrata</taxon>
        <taxon>Euteleostomi</taxon>
        <taxon>Archelosauria</taxon>
        <taxon>Archosauria</taxon>
        <taxon>Dinosauria</taxon>
        <taxon>Saurischia</taxon>
        <taxon>Theropoda</taxon>
        <taxon>Coelurosauria</taxon>
        <taxon>Aves</taxon>
        <taxon>Neognathae</taxon>
        <taxon>Neoaves</taxon>
        <taxon>Telluraves</taxon>
        <taxon>Australaves</taxon>
        <taxon>Falconiformes</taxon>
        <taxon>Falconidae</taxon>
        <taxon>Falco</taxon>
    </lineage>
</organism>
<proteinExistence type="predicted"/>
<sequence>LNDNIPLSHFCLAQILYPSGPKYTAEKRRWSLTCSELAPLAVQAHAAGQIRDTKIHRFVKERRRDR</sequence>